<sequence length="478" mass="52808">MNSFIPNAVEADMLDIPTTWCETWCERVTPQQERRLIHQQAEIDATGIHRPFYSAATFRYSTPVGEERLRSTVAELVRHHEGLRLIFHRHGDQWHATSAPELPVSLVSRIALSTWSGEALDEEFVRAVAQFAPGSPHHLAVAVDNSGSDSVVTVLVDHMVVDAYSWSVLLADLGTVYRGDVDGLGPADTSGRDALAAVRAEFDEAEIPEEWQPLVQEMAAVTPIGWINFATTTEMSVPRSDAVRVRASLDIGAERLRQACQTARRTQFSLLLAAVYGALNRMSPEPAYMYVYPSFREGLGLGTSIGWLSGQAILLIPRELDGDALWAAAHVDAIVASAHQWAITELINEKVDVSRRFATRPSLSMGFDQGAQGLDLGLEISANPPIQRISVQTRGRIAVEFLPTTAGLECTVSYEPIRFEHKLINEFIVLVRECLHSLIDGRPRARPSSLDSDRTGNTEGRKDGHGDHRQIDDHSRAR</sequence>
<dbReference type="Pfam" id="PF00668">
    <property type="entry name" value="Condensation"/>
    <property type="match status" value="1"/>
</dbReference>
<dbReference type="RefSeq" id="WP_197001493.1">
    <property type="nucleotide sequence ID" value="NZ_BONS01000035.1"/>
</dbReference>
<dbReference type="GO" id="GO:0005737">
    <property type="term" value="C:cytoplasm"/>
    <property type="evidence" value="ECO:0007669"/>
    <property type="project" value="TreeGrafter"/>
</dbReference>
<dbReference type="InterPro" id="IPR023213">
    <property type="entry name" value="CAT-like_dom_sf"/>
</dbReference>
<accession>A0A8J7KMP1</accession>
<dbReference type="AlphaFoldDB" id="A0A8J7KMP1"/>
<dbReference type="PANTHER" id="PTHR45527">
    <property type="entry name" value="NONRIBOSOMAL PEPTIDE SYNTHETASE"/>
    <property type="match status" value="1"/>
</dbReference>
<dbReference type="GO" id="GO:0043041">
    <property type="term" value="P:amino acid activation for nonribosomal peptide biosynthetic process"/>
    <property type="evidence" value="ECO:0007669"/>
    <property type="project" value="TreeGrafter"/>
</dbReference>
<feature type="region of interest" description="Disordered" evidence="1">
    <location>
        <begin position="442"/>
        <end position="478"/>
    </location>
</feature>
<reference evidence="3" key="1">
    <citation type="submission" date="2020-11" db="EMBL/GenBank/DDBJ databases">
        <title>Sequencing the genomes of 1000 actinobacteria strains.</title>
        <authorList>
            <person name="Klenk H.-P."/>
        </authorList>
    </citation>
    <scope>NUCLEOTIDE SEQUENCE</scope>
    <source>
        <strain evidence="3">DSM 45356</strain>
    </source>
</reference>
<name>A0A8J7KMP1_9ACTN</name>
<dbReference type="Gene3D" id="3.30.559.10">
    <property type="entry name" value="Chloramphenicol acetyltransferase-like domain"/>
    <property type="match status" value="1"/>
</dbReference>
<dbReference type="EMBL" id="JADOUF010000001">
    <property type="protein sequence ID" value="MBG6134232.1"/>
    <property type="molecule type" value="Genomic_DNA"/>
</dbReference>
<dbReference type="GO" id="GO:0003824">
    <property type="term" value="F:catalytic activity"/>
    <property type="evidence" value="ECO:0007669"/>
    <property type="project" value="InterPro"/>
</dbReference>
<feature type="compositionally biased region" description="Basic and acidic residues" evidence="1">
    <location>
        <begin position="451"/>
        <end position="478"/>
    </location>
</feature>
<comment type="caution">
    <text evidence="3">The sequence shown here is derived from an EMBL/GenBank/DDBJ whole genome shotgun (WGS) entry which is preliminary data.</text>
</comment>
<evidence type="ECO:0000259" key="2">
    <source>
        <dbReference type="Pfam" id="PF00668"/>
    </source>
</evidence>
<dbReference type="SUPFAM" id="SSF52777">
    <property type="entry name" value="CoA-dependent acyltransferases"/>
    <property type="match status" value="2"/>
</dbReference>
<feature type="domain" description="Condensation" evidence="2">
    <location>
        <begin position="28"/>
        <end position="440"/>
    </location>
</feature>
<gene>
    <name evidence="3" type="ORF">IW245_000426</name>
</gene>
<evidence type="ECO:0000256" key="1">
    <source>
        <dbReference type="SAM" id="MobiDB-lite"/>
    </source>
</evidence>
<dbReference type="PANTHER" id="PTHR45527:SF1">
    <property type="entry name" value="FATTY ACID SYNTHASE"/>
    <property type="match status" value="1"/>
</dbReference>
<evidence type="ECO:0000313" key="4">
    <source>
        <dbReference type="Proteomes" id="UP000622552"/>
    </source>
</evidence>
<dbReference type="Gene3D" id="3.30.559.30">
    <property type="entry name" value="Nonribosomal peptide synthetase, condensation domain"/>
    <property type="match status" value="1"/>
</dbReference>
<dbReference type="InterPro" id="IPR001242">
    <property type="entry name" value="Condensation_dom"/>
</dbReference>
<evidence type="ECO:0000313" key="3">
    <source>
        <dbReference type="EMBL" id="MBG6134232.1"/>
    </source>
</evidence>
<organism evidence="3 4">
    <name type="scientific">Longispora fulva</name>
    <dbReference type="NCBI Taxonomy" id="619741"/>
    <lineage>
        <taxon>Bacteria</taxon>
        <taxon>Bacillati</taxon>
        <taxon>Actinomycetota</taxon>
        <taxon>Actinomycetes</taxon>
        <taxon>Micromonosporales</taxon>
        <taxon>Micromonosporaceae</taxon>
        <taxon>Longispora</taxon>
    </lineage>
</organism>
<dbReference type="GO" id="GO:0044550">
    <property type="term" value="P:secondary metabolite biosynthetic process"/>
    <property type="evidence" value="ECO:0007669"/>
    <property type="project" value="TreeGrafter"/>
</dbReference>
<keyword evidence="4" id="KW-1185">Reference proteome</keyword>
<dbReference type="GO" id="GO:0031177">
    <property type="term" value="F:phosphopantetheine binding"/>
    <property type="evidence" value="ECO:0007669"/>
    <property type="project" value="TreeGrafter"/>
</dbReference>
<protein>
    <recommendedName>
        <fullName evidence="2">Condensation domain-containing protein</fullName>
    </recommendedName>
</protein>
<proteinExistence type="predicted"/>
<dbReference type="Proteomes" id="UP000622552">
    <property type="component" value="Unassembled WGS sequence"/>
</dbReference>
<dbReference type="GO" id="GO:0008610">
    <property type="term" value="P:lipid biosynthetic process"/>
    <property type="evidence" value="ECO:0007669"/>
    <property type="project" value="UniProtKB-ARBA"/>
</dbReference>